<dbReference type="GO" id="GO:0006351">
    <property type="term" value="P:DNA-templated transcription"/>
    <property type="evidence" value="ECO:0007669"/>
    <property type="project" value="InterPro"/>
</dbReference>
<dbReference type="CDD" id="cd00067">
    <property type="entry name" value="GAL4"/>
    <property type="match status" value="2"/>
</dbReference>
<feature type="region of interest" description="Disordered" evidence="6">
    <location>
        <begin position="34"/>
        <end position="53"/>
    </location>
</feature>
<feature type="domain" description="Zn(2)-C6 fungal-type" evidence="7">
    <location>
        <begin position="58"/>
        <end position="88"/>
    </location>
</feature>
<protein>
    <submittedName>
        <fullName evidence="8">Nitrate assimilation regulatory protein nira</fullName>
    </submittedName>
</protein>
<comment type="caution">
    <text evidence="8">The sequence shown here is derived from an EMBL/GenBank/DDBJ whole genome shotgun (WGS) entry which is preliminary data.</text>
</comment>
<feature type="region of interest" description="Disordered" evidence="6">
    <location>
        <begin position="702"/>
        <end position="722"/>
    </location>
</feature>
<evidence type="ECO:0000256" key="5">
    <source>
        <dbReference type="ARBA" id="ARBA00023242"/>
    </source>
</evidence>
<evidence type="ECO:0000259" key="7">
    <source>
        <dbReference type="PROSITE" id="PS50048"/>
    </source>
</evidence>
<dbReference type="CDD" id="cd12148">
    <property type="entry name" value="fungal_TF_MHR"/>
    <property type="match status" value="1"/>
</dbReference>
<dbReference type="GO" id="GO:0005634">
    <property type="term" value="C:nucleus"/>
    <property type="evidence" value="ECO:0007669"/>
    <property type="project" value="UniProtKB-SubCell"/>
</dbReference>
<feature type="domain" description="Zn(2)-C6 fungal-type" evidence="7">
    <location>
        <begin position="2"/>
        <end position="30"/>
    </location>
</feature>
<dbReference type="SMART" id="SM00066">
    <property type="entry name" value="GAL4"/>
    <property type="match status" value="2"/>
</dbReference>
<evidence type="ECO:0000256" key="4">
    <source>
        <dbReference type="ARBA" id="ARBA00023163"/>
    </source>
</evidence>
<keyword evidence="3" id="KW-0805">Transcription regulation</keyword>
<evidence type="ECO:0000313" key="9">
    <source>
        <dbReference type="Proteomes" id="UP001174694"/>
    </source>
</evidence>
<evidence type="ECO:0000256" key="2">
    <source>
        <dbReference type="ARBA" id="ARBA00022723"/>
    </source>
</evidence>
<dbReference type="InterPro" id="IPR050815">
    <property type="entry name" value="TF_fung"/>
</dbReference>
<dbReference type="GO" id="GO:0008270">
    <property type="term" value="F:zinc ion binding"/>
    <property type="evidence" value="ECO:0007669"/>
    <property type="project" value="InterPro"/>
</dbReference>
<dbReference type="PANTHER" id="PTHR47338">
    <property type="entry name" value="ZN(II)2CYS6 TRANSCRIPTION FACTOR (EUROFUNG)-RELATED"/>
    <property type="match status" value="1"/>
</dbReference>
<dbReference type="GO" id="GO:0000981">
    <property type="term" value="F:DNA-binding transcription factor activity, RNA polymerase II-specific"/>
    <property type="evidence" value="ECO:0007669"/>
    <property type="project" value="InterPro"/>
</dbReference>
<dbReference type="PRINTS" id="PR00755">
    <property type="entry name" value="AFLATOXINBRP"/>
</dbReference>
<dbReference type="EMBL" id="JANBVO010000007">
    <property type="protein sequence ID" value="KAJ9150703.1"/>
    <property type="molecule type" value="Genomic_DNA"/>
</dbReference>
<keyword evidence="9" id="KW-1185">Reference proteome</keyword>
<feature type="compositionally biased region" description="Low complexity" evidence="6">
    <location>
        <begin position="702"/>
        <end position="720"/>
    </location>
</feature>
<keyword evidence="2" id="KW-0479">Metal-binding</keyword>
<dbReference type="Gene3D" id="4.10.240.10">
    <property type="entry name" value="Zn(2)-C6 fungal-type DNA-binding domain"/>
    <property type="match status" value="2"/>
</dbReference>
<dbReference type="InterPro" id="IPR007219">
    <property type="entry name" value="XnlR_reg_dom"/>
</dbReference>
<evidence type="ECO:0000256" key="3">
    <source>
        <dbReference type="ARBA" id="ARBA00023015"/>
    </source>
</evidence>
<reference evidence="8" key="1">
    <citation type="submission" date="2022-07" db="EMBL/GenBank/DDBJ databases">
        <title>Fungi with potential for degradation of polypropylene.</title>
        <authorList>
            <person name="Gostincar C."/>
        </authorList>
    </citation>
    <scope>NUCLEOTIDE SEQUENCE</scope>
    <source>
        <strain evidence="8">EXF-13308</strain>
    </source>
</reference>
<proteinExistence type="predicted"/>
<evidence type="ECO:0000313" key="8">
    <source>
        <dbReference type="EMBL" id="KAJ9150703.1"/>
    </source>
</evidence>
<dbReference type="InterPro" id="IPR036864">
    <property type="entry name" value="Zn2-C6_fun-type_DNA-bd_sf"/>
</dbReference>
<dbReference type="PROSITE" id="PS00463">
    <property type="entry name" value="ZN2_CY6_FUNGAL_1"/>
    <property type="match status" value="2"/>
</dbReference>
<dbReference type="PANTHER" id="PTHR47338:SF7">
    <property type="entry name" value="ZN(II)2CYS6 TRANSCRIPTION FACTOR (EUROFUNG)"/>
    <property type="match status" value="1"/>
</dbReference>
<comment type="subcellular location">
    <subcellularLocation>
        <location evidence="1">Nucleus</location>
    </subcellularLocation>
</comment>
<dbReference type="SUPFAM" id="SSF57701">
    <property type="entry name" value="Zn2/Cys6 DNA-binding domain"/>
    <property type="match status" value="2"/>
</dbReference>
<dbReference type="InterPro" id="IPR001138">
    <property type="entry name" value="Zn2Cys6_DnaBD"/>
</dbReference>
<sequence length="782" mass="87500">MSCRVCRARKVKCDGRPSGCLNCERLDLACDTSSGVTSPSAGGHPAQGPTRKKRTYRSCTGCRAAKVKCDGERPACKRCKSKSTPCVYNAAPRPFWAQVLLSQSGEAIHEDQGRPSESISRTFSELARGGDAPSASQDVDHLSTTALPSTPPVDFHDDIVTSPEASLDQSRETPEAISWLWFSELPLASDLLRRLADQYFSNVHPLRCFAFVHKPSFMQQLDLGFDPNSDDNALLHIVCAHGAKFSALEYSRNVQRLPAKLIQSAGHEWAKTAERLLLADYGKISVSNLMTSVLLYDYRFRLGDYAHSLMMSGFTTRMSHALQLNLEYIPRRGNATPSTADKEARRRLMWACYIIDAWTGSGVDQLTLIREEDLKIQLPCDERDFLLQRSCVTRKLDDNMEPDDNMGMMASYIRLVAIWKRVVRYVKHLDTARPPWLPDSEFSVLDADLRAWRDGLAPYLDFSQESIYTRLESSQLGALALLHCTYHNAMTDLYRVSVPELFKLRNGFVFPPEQADFLADLRAECFRQARGMATVLAETASRGPHFLADSMTPMFAYNSSRVMLYYLVRLLDLSQPDAKSTIEETIQQVQSNNRVLRAASAMMPLSEPLLITTERWLRKLRTGFTKTDAAAHIGPPDPSDISETRWLDNIQDNQAQNTPDDVLHPLSLFRLARKTLSERRSQPSMRPSYSRRDVYDTALVETTTGSGSSSAQGATISSTAHVESSEASTASIVWERSAAEDIALGLHDLQYYPHWDMDGILSINSVAMEDTGLAAWLSYGDR</sequence>
<keyword evidence="5" id="KW-0539">Nucleus</keyword>
<dbReference type="SMART" id="SM00906">
    <property type="entry name" value="Fungal_trans"/>
    <property type="match status" value="1"/>
</dbReference>
<dbReference type="AlphaFoldDB" id="A0AA38RYF8"/>
<evidence type="ECO:0000256" key="1">
    <source>
        <dbReference type="ARBA" id="ARBA00004123"/>
    </source>
</evidence>
<name>A0AA38RYF8_9PEZI</name>
<dbReference type="Pfam" id="PF04082">
    <property type="entry name" value="Fungal_trans"/>
    <property type="match status" value="1"/>
</dbReference>
<keyword evidence="4" id="KW-0804">Transcription</keyword>
<dbReference type="Pfam" id="PF00172">
    <property type="entry name" value="Zn_clus"/>
    <property type="match status" value="2"/>
</dbReference>
<organism evidence="8 9">
    <name type="scientific">Pleurostoma richardsiae</name>
    <dbReference type="NCBI Taxonomy" id="41990"/>
    <lineage>
        <taxon>Eukaryota</taxon>
        <taxon>Fungi</taxon>
        <taxon>Dikarya</taxon>
        <taxon>Ascomycota</taxon>
        <taxon>Pezizomycotina</taxon>
        <taxon>Sordariomycetes</taxon>
        <taxon>Sordariomycetidae</taxon>
        <taxon>Calosphaeriales</taxon>
        <taxon>Pleurostomataceae</taxon>
        <taxon>Pleurostoma</taxon>
    </lineage>
</organism>
<dbReference type="GO" id="GO:0003677">
    <property type="term" value="F:DNA binding"/>
    <property type="evidence" value="ECO:0007669"/>
    <property type="project" value="InterPro"/>
</dbReference>
<evidence type="ECO:0000256" key="6">
    <source>
        <dbReference type="SAM" id="MobiDB-lite"/>
    </source>
</evidence>
<gene>
    <name evidence="8" type="ORF">NKR23_g3381</name>
</gene>
<dbReference type="PROSITE" id="PS50048">
    <property type="entry name" value="ZN2_CY6_FUNGAL_2"/>
    <property type="match status" value="2"/>
</dbReference>
<dbReference type="Proteomes" id="UP001174694">
    <property type="component" value="Unassembled WGS sequence"/>
</dbReference>
<accession>A0AA38RYF8</accession>